<accession>A0ABP4PS74</accession>
<dbReference type="EMBL" id="BAAAPH010000016">
    <property type="protein sequence ID" value="GAA1586980.1"/>
    <property type="molecule type" value="Genomic_DNA"/>
</dbReference>
<dbReference type="RefSeq" id="WP_344236613.1">
    <property type="nucleotide sequence ID" value="NZ_BAAAPH010000016.1"/>
</dbReference>
<dbReference type="InterPro" id="IPR010982">
    <property type="entry name" value="Lambda_DNA-bd_dom_sf"/>
</dbReference>
<reference evidence="2" key="1">
    <citation type="journal article" date="2019" name="Int. J. Syst. Evol. Microbiol.">
        <title>The Global Catalogue of Microorganisms (GCM) 10K type strain sequencing project: providing services to taxonomists for standard genome sequencing and annotation.</title>
        <authorList>
            <consortium name="The Broad Institute Genomics Platform"/>
            <consortium name="The Broad Institute Genome Sequencing Center for Infectious Disease"/>
            <person name="Wu L."/>
            <person name="Ma J."/>
        </authorList>
    </citation>
    <scope>NUCLEOTIDE SEQUENCE [LARGE SCALE GENOMIC DNA]</scope>
    <source>
        <strain evidence="2">JCM 15572</strain>
    </source>
</reference>
<protein>
    <recommendedName>
        <fullName evidence="3">DNA-binding protein</fullName>
    </recommendedName>
</protein>
<dbReference type="SUPFAM" id="SSF47413">
    <property type="entry name" value="lambda repressor-like DNA-binding domains"/>
    <property type="match status" value="1"/>
</dbReference>
<gene>
    <name evidence="1" type="ORF">GCM10009804_48740</name>
</gene>
<sequence length="261" mass="25483">MDQTAHNIQQQIELYGEPLGETVRRILAPLKLTQGGLAQVIGMSAPMLSQLVSAQRVKIGNPGVVSRLRAASELADLAIANEINELDIECSLDRIRETTGGLTTSGPTSRVARAAGTGGAGAGAAGARAAGGAGAGGAGAGGAGAGGAGAGGALGAGGPAGLDGQLPAAPGQVPGGAGANVAPGMQTAWPAAVGMRVDEGATARAVVRAIQDLLREVASADEIQQAARAVEAESPGLAELLLAYGTGRTADALAHYEQHHG</sequence>
<dbReference type="Proteomes" id="UP001501705">
    <property type="component" value="Unassembled WGS sequence"/>
</dbReference>
<evidence type="ECO:0000313" key="2">
    <source>
        <dbReference type="Proteomes" id="UP001501705"/>
    </source>
</evidence>
<name>A0ABP4PS74_9ACTN</name>
<evidence type="ECO:0008006" key="3">
    <source>
        <dbReference type="Google" id="ProtNLM"/>
    </source>
</evidence>
<proteinExistence type="predicted"/>
<comment type="caution">
    <text evidence="1">The sequence shown here is derived from an EMBL/GenBank/DDBJ whole genome shotgun (WGS) entry which is preliminary data.</text>
</comment>
<evidence type="ECO:0000313" key="1">
    <source>
        <dbReference type="EMBL" id="GAA1586980.1"/>
    </source>
</evidence>
<organism evidence="1 2">
    <name type="scientific">Kribbella hippodromi</name>
    <dbReference type="NCBI Taxonomy" id="434347"/>
    <lineage>
        <taxon>Bacteria</taxon>
        <taxon>Bacillati</taxon>
        <taxon>Actinomycetota</taxon>
        <taxon>Actinomycetes</taxon>
        <taxon>Propionibacteriales</taxon>
        <taxon>Kribbellaceae</taxon>
        <taxon>Kribbella</taxon>
    </lineage>
</organism>
<keyword evidence="2" id="KW-1185">Reference proteome</keyword>